<gene>
    <name evidence="1" type="ORF">SAMN05216276_105310</name>
</gene>
<organism evidence="1 2">
    <name type="scientific">Streptosporangium subroseum</name>
    <dbReference type="NCBI Taxonomy" id="106412"/>
    <lineage>
        <taxon>Bacteria</taxon>
        <taxon>Bacillati</taxon>
        <taxon>Actinomycetota</taxon>
        <taxon>Actinomycetes</taxon>
        <taxon>Streptosporangiales</taxon>
        <taxon>Streptosporangiaceae</taxon>
        <taxon>Streptosporangium</taxon>
    </lineage>
</organism>
<accession>A0A239N854</accession>
<dbReference type="EMBL" id="FZOD01000053">
    <property type="protein sequence ID" value="SNT51086.1"/>
    <property type="molecule type" value="Genomic_DNA"/>
</dbReference>
<dbReference type="Proteomes" id="UP000198282">
    <property type="component" value="Unassembled WGS sequence"/>
</dbReference>
<dbReference type="AlphaFoldDB" id="A0A239N854"/>
<proteinExistence type="predicted"/>
<reference evidence="1 2" key="1">
    <citation type="submission" date="2017-06" db="EMBL/GenBank/DDBJ databases">
        <authorList>
            <person name="Kim H.J."/>
            <person name="Triplett B.A."/>
        </authorList>
    </citation>
    <scope>NUCLEOTIDE SEQUENCE [LARGE SCALE GENOMIC DNA]</scope>
    <source>
        <strain evidence="1 2">CGMCC 4.2132</strain>
    </source>
</reference>
<evidence type="ECO:0000313" key="1">
    <source>
        <dbReference type="EMBL" id="SNT51086.1"/>
    </source>
</evidence>
<name>A0A239N854_9ACTN</name>
<protein>
    <submittedName>
        <fullName evidence="1">Uncharacterized protein</fullName>
    </submittedName>
</protein>
<dbReference type="RefSeq" id="WP_089211746.1">
    <property type="nucleotide sequence ID" value="NZ_FZOD01000053.1"/>
</dbReference>
<keyword evidence="2" id="KW-1185">Reference proteome</keyword>
<evidence type="ECO:0000313" key="2">
    <source>
        <dbReference type="Proteomes" id="UP000198282"/>
    </source>
</evidence>
<sequence>MTMPEHVTPWHDARYDMPVGRQLERYNELAAKDASARARIELVARGIYDPARHGADDRPALTVGEHIELLALAECIARTVRHPSNVHHALLAGVTWAGIARVVDSDELTVRRGYQLWADDQHDLNRHYPDRGMTADEHAAATARAAEGAGDLC</sequence>
<dbReference type="OrthoDB" id="3532739at2"/>